<keyword evidence="2" id="KW-1185">Reference proteome</keyword>
<proteinExistence type="predicted"/>
<gene>
    <name evidence="1" type="ORF">OLEA9_A108839</name>
</gene>
<name>A0A8S0P807_OLEEU</name>
<dbReference type="EMBL" id="CACTIH010000009">
    <property type="protein sequence ID" value="CAA2934016.1"/>
    <property type="molecule type" value="Genomic_DNA"/>
</dbReference>
<protein>
    <submittedName>
        <fullName evidence="1">Uncharacterized protein</fullName>
    </submittedName>
</protein>
<evidence type="ECO:0000313" key="2">
    <source>
        <dbReference type="Proteomes" id="UP000594638"/>
    </source>
</evidence>
<organism evidence="1 2">
    <name type="scientific">Olea europaea subsp. europaea</name>
    <dbReference type="NCBI Taxonomy" id="158383"/>
    <lineage>
        <taxon>Eukaryota</taxon>
        <taxon>Viridiplantae</taxon>
        <taxon>Streptophyta</taxon>
        <taxon>Embryophyta</taxon>
        <taxon>Tracheophyta</taxon>
        <taxon>Spermatophyta</taxon>
        <taxon>Magnoliopsida</taxon>
        <taxon>eudicotyledons</taxon>
        <taxon>Gunneridae</taxon>
        <taxon>Pentapetalae</taxon>
        <taxon>asterids</taxon>
        <taxon>lamiids</taxon>
        <taxon>Lamiales</taxon>
        <taxon>Oleaceae</taxon>
        <taxon>Oleeae</taxon>
        <taxon>Olea</taxon>
    </lineage>
</organism>
<dbReference type="OrthoDB" id="1728115at2759"/>
<evidence type="ECO:0000313" key="1">
    <source>
        <dbReference type="EMBL" id="CAA2934016.1"/>
    </source>
</evidence>
<sequence>MDTSKGSERINDEGDVEIKVETVDHRSPAGEKSEPKDEKVEITHVFPSDDKPGTHKVVGEAVGKVVENVQSAKEAMSKTQKTE</sequence>
<dbReference type="AlphaFoldDB" id="A0A8S0P807"/>
<comment type="caution">
    <text evidence="1">The sequence shown here is derived from an EMBL/GenBank/DDBJ whole genome shotgun (WGS) entry which is preliminary data.</text>
</comment>
<reference evidence="1 2" key="1">
    <citation type="submission" date="2019-12" db="EMBL/GenBank/DDBJ databases">
        <authorList>
            <person name="Alioto T."/>
            <person name="Alioto T."/>
            <person name="Gomez Garrido J."/>
        </authorList>
    </citation>
    <scope>NUCLEOTIDE SEQUENCE [LARGE SCALE GENOMIC DNA]</scope>
</reference>
<dbReference type="Gramene" id="OE9A108839T1">
    <property type="protein sequence ID" value="OE9A108839C1"/>
    <property type="gene ID" value="OE9A108839"/>
</dbReference>
<dbReference type="Proteomes" id="UP000594638">
    <property type="component" value="Unassembled WGS sequence"/>
</dbReference>
<accession>A0A8S0P807</accession>